<sequence length="767" mass="80029">MLLAVADQISTTHGLERLAQQRPVVGVVIAQKSLVQTAALFTAHDVHALLVLVAHLPAHLGQRIATAVVHGRSRGHGAGIEGLHLVGAEAVLLEPDGQIHHVFIAGARVGGDEIGNQELLLAGLFAELLEQLLELVIAADARLHHLGQRALLGVLGGDLQIAAHMVLDQFLDVLGRLHGQVVAQTRADQDLLDAGQLARAAVDLDQRPVVGMQVLANAGEDAAGLAAGGLDLRTLAAQAIHIGRGPAQVGDGAGKALDLVADLLELLDDGIFRAALDDAALVLGDGAEGAATEAAAHDVHRSANHLPGRNLGCALVAAAFVGIDRMRAAGIGKTENPVHLGRGQRNGRRVHPHIARRGSLAMGLDQRTGIAGVGLQMQNAIGVGVQNRIALDLFVAGQTQHSALARGQLGLAAQRKIGHELDGLDLGYRCAVIGAVRFRFRGIFLGAALALGLGLLAGRHIGVDMGLDFAGLVHRSGVDFEPAFLRSTAKERSTAHIGDLLHRLARRDAVRHFDQGTFGIAVEQDVAFAVHHDGATHLVAPVVVVGNATQRTLDAAQHDGHILVGFAAALAVNDGRPIGALAGHIAGGVGIVAANLAISRVTVDHRVHVAGRHAPEQIGLAQGLEGLGAGPVGLGDDAHAKALRLQHATDDGHAEARVIHIGIARDQNDVAAVPAELIHLRATHGQERRRAEALGPVRLVAGQRLGIAMEKGNINRGVHVDGLYMASWPMRRKNPSVYFSALGLARARSCEKRAETLNFIAASACDH</sequence>
<dbReference type="Proteomes" id="UP000028782">
    <property type="component" value="Chromosome"/>
</dbReference>
<proteinExistence type="predicted"/>
<accession>A0A076PTV8</accession>
<protein>
    <submittedName>
        <fullName evidence="1">Uncharacterized protein</fullName>
    </submittedName>
</protein>
<evidence type="ECO:0000313" key="2">
    <source>
        <dbReference type="Proteomes" id="UP000028782"/>
    </source>
</evidence>
<dbReference type="AlphaFoldDB" id="A0A076PTV8"/>
<evidence type="ECO:0000313" key="1">
    <source>
        <dbReference type="EMBL" id="AIJ47165.1"/>
    </source>
</evidence>
<dbReference type="KEGG" id="ctes:O987_15270"/>
<reference evidence="1 2" key="1">
    <citation type="journal article" date="2014" name="Genome Announc.">
        <title>Complete Genome Sequence of Polychlorinated Biphenyl Degrader Comamonas testosteroni TK102 (NBRC 109938).</title>
        <authorList>
            <person name="Fukuda K."/>
            <person name="Hosoyama A."/>
            <person name="Tsuchikane K."/>
            <person name="Ohji S."/>
            <person name="Yamazoe A."/>
            <person name="Fujita N."/>
            <person name="Shintani M."/>
            <person name="Kimbara K."/>
        </authorList>
    </citation>
    <scope>NUCLEOTIDE SEQUENCE [LARGE SCALE GENOMIC DNA]</scope>
    <source>
        <strain evidence="1">TK102</strain>
    </source>
</reference>
<dbReference type="HOGENOM" id="CLU_341526_0_0_4"/>
<name>A0A076PTV8_COMTE</name>
<gene>
    <name evidence="1" type="ORF">O987_15270</name>
</gene>
<organism evidence="1 2">
    <name type="scientific">Comamonas testosteroni TK102</name>
    <dbReference type="NCBI Taxonomy" id="1392005"/>
    <lineage>
        <taxon>Bacteria</taxon>
        <taxon>Pseudomonadati</taxon>
        <taxon>Pseudomonadota</taxon>
        <taxon>Betaproteobacteria</taxon>
        <taxon>Burkholderiales</taxon>
        <taxon>Comamonadaceae</taxon>
        <taxon>Comamonas</taxon>
    </lineage>
</organism>
<dbReference type="EMBL" id="CP006704">
    <property type="protein sequence ID" value="AIJ47165.1"/>
    <property type="molecule type" value="Genomic_DNA"/>
</dbReference>